<accession>A0A4Y7IU27</accession>
<dbReference type="Proteomes" id="UP000316621">
    <property type="component" value="Chromosome 2"/>
</dbReference>
<name>A0A4Y7IU27_PAPSO</name>
<dbReference type="GO" id="GO:0000175">
    <property type="term" value="F:3'-5'-RNA exonuclease activity"/>
    <property type="evidence" value="ECO:0007669"/>
    <property type="project" value="TreeGrafter"/>
</dbReference>
<dbReference type="Gene3D" id="3.60.10.10">
    <property type="entry name" value="Endonuclease/exonuclease/phosphatase"/>
    <property type="match status" value="1"/>
</dbReference>
<keyword evidence="3" id="KW-1185">Reference proteome</keyword>
<dbReference type="InterPro" id="IPR050410">
    <property type="entry name" value="CCR4/nocturin_mRNA_transcr"/>
</dbReference>
<dbReference type="AlphaFoldDB" id="A0A4Y7IU27"/>
<protein>
    <submittedName>
        <fullName evidence="2">Uncharacterized protein</fullName>
    </submittedName>
</protein>
<reference evidence="2 3" key="1">
    <citation type="journal article" date="2018" name="Science">
        <title>The opium poppy genome and morphinan production.</title>
        <authorList>
            <person name="Guo L."/>
            <person name="Winzer T."/>
            <person name="Yang X."/>
            <person name="Li Y."/>
            <person name="Ning Z."/>
            <person name="He Z."/>
            <person name="Teodor R."/>
            <person name="Lu Y."/>
            <person name="Bowser T.A."/>
            <person name="Graham I.A."/>
            <person name="Ye K."/>
        </authorList>
    </citation>
    <scope>NUCLEOTIDE SEQUENCE [LARGE SCALE GENOMIC DNA]</scope>
    <source>
        <strain evidence="3">cv. HN1</strain>
        <tissue evidence="2">Leaves</tissue>
    </source>
</reference>
<feature type="signal peptide" evidence="1">
    <location>
        <begin position="1"/>
        <end position="23"/>
    </location>
</feature>
<evidence type="ECO:0000313" key="3">
    <source>
        <dbReference type="Proteomes" id="UP000316621"/>
    </source>
</evidence>
<dbReference type="InterPro" id="IPR036691">
    <property type="entry name" value="Endo/exonu/phosph_ase_sf"/>
</dbReference>
<dbReference type="Gramene" id="RZC52187">
    <property type="protein sequence ID" value="RZC52187"/>
    <property type="gene ID" value="C5167_020616"/>
</dbReference>
<proteinExistence type="predicted"/>
<evidence type="ECO:0000313" key="2">
    <source>
        <dbReference type="EMBL" id="RZC52187.1"/>
    </source>
</evidence>
<dbReference type="EMBL" id="CM010716">
    <property type="protein sequence ID" value="RZC52187.1"/>
    <property type="molecule type" value="Genomic_DNA"/>
</dbReference>
<gene>
    <name evidence="2" type="ORF">C5167_020616</name>
</gene>
<keyword evidence="1" id="KW-0732">Signal</keyword>
<feature type="chain" id="PRO_5021494160" evidence="1">
    <location>
        <begin position="24"/>
        <end position="197"/>
    </location>
</feature>
<organism evidence="2 3">
    <name type="scientific">Papaver somniferum</name>
    <name type="common">Opium poppy</name>
    <dbReference type="NCBI Taxonomy" id="3469"/>
    <lineage>
        <taxon>Eukaryota</taxon>
        <taxon>Viridiplantae</taxon>
        <taxon>Streptophyta</taxon>
        <taxon>Embryophyta</taxon>
        <taxon>Tracheophyta</taxon>
        <taxon>Spermatophyta</taxon>
        <taxon>Magnoliopsida</taxon>
        <taxon>Ranunculales</taxon>
        <taxon>Papaveraceae</taxon>
        <taxon>Papaveroideae</taxon>
        <taxon>Papaver</taxon>
    </lineage>
</organism>
<dbReference type="STRING" id="3469.A0A4Y7IU27"/>
<dbReference type="PANTHER" id="PTHR12121:SF34">
    <property type="entry name" value="PROTEIN ANGEL"/>
    <property type="match status" value="1"/>
</dbReference>
<sequence length="197" mass="22814">MKKGWIDPIFLCVLHQIFVLCFTCTHMELNDRENGAALQVPSMPENKYMVAMEDEVQSDHFDEFFAPELDKHGYQALYKKKTTEVYTGTYTIDGCATFFRRDRFSHVKKYEVEFNKAAQSLTDVVVPITQKKAALSRLLKDNVALIAVLEAKFSNHGADTPGKRQLLLCVQQIHTRIRKQQIYTRICKQFSGYVFYL</sequence>
<dbReference type="PANTHER" id="PTHR12121">
    <property type="entry name" value="CARBON CATABOLITE REPRESSOR PROTEIN 4"/>
    <property type="match status" value="1"/>
</dbReference>
<evidence type="ECO:0000256" key="1">
    <source>
        <dbReference type="SAM" id="SignalP"/>
    </source>
</evidence>